<dbReference type="InterPro" id="IPR012337">
    <property type="entry name" value="RNaseH-like_sf"/>
</dbReference>
<evidence type="ECO:0000256" key="1">
    <source>
        <dbReference type="ARBA" id="ARBA00025483"/>
    </source>
</evidence>
<dbReference type="AlphaFoldDB" id="A0A8J6Q653"/>
<evidence type="ECO:0000259" key="3">
    <source>
        <dbReference type="PROSITE" id="PS50164"/>
    </source>
</evidence>
<dbReference type="GO" id="GO:0006289">
    <property type="term" value="P:nucleotide-excision repair"/>
    <property type="evidence" value="ECO:0007669"/>
    <property type="project" value="InterPro"/>
</dbReference>
<keyword evidence="5" id="KW-1185">Reference proteome</keyword>
<evidence type="ECO:0000313" key="4">
    <source>
        <dbReference type="EMBL" id="MBD0831498.1"/>
    </source>
</evidence>
<proteinExistence type="predicted"/>
<dbReference type="GO" id="GO:0008408">
    <property type="term" value="F:3'-5' exonuclease activity"/>
    <property type="evidence" value="ECO:0007669"/>
    <property type="project" value="TreeGrafter"/>
</dbReference>
<dbReference type="EMBL" id="JACVXB010000002">
    <property type="protein sequence ID" value="MBD0831498.1"/>
    <property type="molecule type" value="Genomic_DNA"/>
</dbReference>
<dbReference type="PANTHER" id="PTHR30231:SF41">
    <property type="entry name" value="DNA POLYMERASE III SUBUNIT EPSILON"/>
    <property type="match status" value="1"/>
</dbReference>
<comment type="function">
    <text evidence="1">DNA polymerase III is a complex, multichain enzyme responsible for most of the replicative synthesis in bacteria. The epsilon subunit contain the editing function and is a proofreading 3'-5' exonuclease.</text>
</comment>
<dbReference type="CDD" id="cd06127">
    <property type="entry name" value="DEDDh"/>
    <property type="match status" value="1"/>
</dbReference>
<sequence>MMYTIIDIETTGQGNKITEISIFKYDGDSVIDEFTSLVNPESYIPDYITALTGIDNYMVADAPTFKDVANNILSITEDCVFVAHNVNFDYNIIRSEFKAIGVDFNRRKLCTIRLARKLIPGHPSYSLGKLCTSLDIIIEDRHRARGDAQATVILFKQILDCENSEQVVLEFLKKSSKEATLPPHLPSTVFNSIPNDPGIYYFKNKKGKIIYVGKAKDLKKRVLGHFYDKSDKELALCRETADIDYELSGSELIALLMEDAAIKQHYPEYNVASKRNPKVYGIFTYEDRDGVIHLAYNTLQNTVAPFITFYNITDCRTFLEKLCMQFELCPKYCHLQEGVSYCNHYKIHTCHGICKNEESVDTYNQRVHKALEYTQTNTLNKVIKQPGRHAEEQAFIQIQNGVYLGYGFIETSHQITNSESLENYLIPQKDNVDIKKILRKHLM</sequence>
<dbReference type="SUPFAM" id="SSF53098">
    <property type="entry name" value="Ribonuclease H-like"/>
    <property type="match status" value="1"/>
</dbReference>
<dbReference type="GO" id="GO:0005829">
    <property type="term" value="C:cytosol"/>
    <property type="evidence" value="ECO:0007669"/>
    <property type="project" value="TreeGrafter"/>
</dbReference>
<dbReference type="InterPro" id="IPR000305">
    <property type="entry name" value="GIY-YIG_endonuc"/>
</dbReference>
<comment type="caution">
    <text evidence="4">The sequence shown here is derived from an EMBL/GenBank/DDBJ whole genome shotgun (WGS) entry which is preliminary data.</text>
</comment>
<gene>
    <name evidence="4" type="ORF">ICJ83_05065</name>
</gene>
<dbReference type="Pfam" id="PF00929">
    <property type="entry name" value="RNase_T"/>
    <property type="match status" value="1"/>
</dbReference>
<dbReference type="Gene3D" id="3.40.1440.10">
    <property type="entry name" value="GIY-YIG endonuclease"/>
    <property type="match status" value="1"/>
</dbReference>
<dbReference type="SMART" id="SM00479">
    <property type="entry name" value="EXOIII"/>
    <property type="match status" value="1"/>
</dbReference>
<dbReference type="InterPro" id="IPR013520">
    <property type="entry name" value="Ribonucl_H"/>
</dbReference>
<protein>
    <submittedName>
        <fullName evidence="4">GIY-YIG nuclease family protein</fullName>
    </submittedName>
</protein>
<dbReference type="RefSeq" id="WP_188229297.1">
    <property type="nucleotide sequence ID" value="NZ_JACVXB010000002.1"/>
</dbReference>
<name>A0A8J6Q653_9FLAO</name>
<dbReference type="GO" id="GO:0045004">
    <property type="term" value="P:DNA replication proofreading"/>
    <property type="evidence" value="ECO:0007669"/>
    <property type="project" value="TreeGrafter"/>
</dbReference>
<dbReference type="SMART" id="SM00465">
    <property type="entry name" value="GIYc"/>
    <property type="match status" value="1"/>
</dbReference>
<reference evidence="4 5" key="1">
    <citation type="submission" date="2020-09" db="EMBL/GenBank/DDBJ databases">
        <title>TT11 complete genome.</title>
        <authorList>
            <person name="Wu Z."/>
        </authorList>
    </citation>
    <scope>NUCLEOTIDE SEQUENCE [LARGE SCALE GENOMIC DNA]</scope>
    <source>
        <strain evidence="4 5">TT11</strain>
    </source>
</reference>
<dbReference type="InterPro" id="IPR036397">
    <property type="entry name" value="RNaseH_sf"/>
</dbReference>
<feature type="domain" description="GIY-YIG" evidence="3">
    <location>
        <begin position="195"/>
        <end position="271"/>
    </location>
</feature>
<dbReference type="Pfam" id="PF01541">
    <property type="entry name" value="GIY-YIG"/>
    <property type="match status" value="1"/>
</dbReference>
<dbReference type="FunFam" id="3.30.420.10:FF:000045">
    <property type="entry name" value="3'-5' exonuclease DinG"/>
    <property type="match status" value="1"/>
</dbReference>
<dbReference type="Gene3D" id="3.30.420.10">
    <property type="entry name" value="Ribonuclease H-like superfamily/Ribonuclease H"/>
    <property type="match status" value="1"/>
</dbReference>
<accession>A0A8J6Q653</accession>
<dbReference type="Proteomes" id="UP000600588">
    <property type="component" value="Unassembled WGS sequence"/>
</dbReference>
<dbReference type="CDD" id="cd10434">
    <property type="entry name" value="GIY-YIG_UvrC_Cho"/>
    <property type="match status" value="1"/>
</dbReference>
<dbReference type="PANTHER" id="PTHR30231">
    <property type="entry name" value="DNA POLYMERASE III SUBUNIT EPSILON"/>
    <property type="match status" value="1"/>
</dbReference>
<organism evidence="4 5">
    <name type="scientific">Aestuariibaculum sediminum</name>
    <dbReference type="NCBI Taxonomy" id="2770637"/>
    <lineage>
        <taxon>Bacteria</taxon>
        <taxon>Pseudomonadati</taxon>
        <taxon>Bacteroidota</taxon>
        <taxon>Flavobacteriia</taxon>
        <taxon>Flavobacteriales</taxon>
        <taxon>Flavobacteriaceae</taxon>
    </lineage>
</organism>
<dbReference type="InterPro" id="IPR047296">
    <property type="entry name" value="GIY-YIG_UvrC_Cho"/>
</dbReference>
<dbReference type="SUPFAM" id="SSF82771">
    <property type="entry name" value="GIY-YIG endonuclease"/>
    <property type="match status" value="1"/>
</dbReference>
<evidence type="ECO:0000256" key="2">
    <source>
        <dbReference type="ARBA" id="ARBA00026073"/>
    </source>
</evidence>
<comment type="subunit">
    <text evidence="2">DNA polymerase III contains a core (composed of alpha, epsilon and theta chains) that associates with a tau subunit. This core dimerizes to form the POLIII' complex. PolIII' associates with the gamma complex (composed of gamma, delta, delta', psi and chi chains) and with the beta chain to form the complete DNA polymerase III complex.</text>
</comment>
<dbReference type="GO" id="GO:0003676">
    <property type="term" value="F:nucleic acid binding"/>
    <property type="evidence" value="ECO:0007669"/>
    <property type="project" value="InterPro"/>
</dbReference>
<evidence type="ECO:0000313" key="5">
    <source>
        <dbReference type="Proteomes" id="UP000600588"/>
    </source>
</evidence>
<dbReference type="PROSITE" id="PS50164">
    <property type="entry name" value="GIY_YIG"/>
    <property type="match status" value="1"/>
</dbReference>
<dbReference type="InterPro" id="IPR035901">
    <property type="entry name" value="GIY-YIG_endonuc_sf"/>
</dbReference>